<feature type="transmembrane region" description="Helical" evidence="1">
    <location>
        <begin position="139"/>
        <end position="159"/>
    </location>
</feature>
<evidence type="ECO:0000256" key="1">
    <source>
        <dbReference type="SAM" id="Phobius"/>
    </source>
</evidence>
<dbReference type="InterPro" id="IPR012507">
    <property type="entry name" value="YibE_F"/>
</dbReference>
<dbReference type="KEGG" id="vpy:HZI73_25840"/>
<keyword evidence="1" id="KW-0472">Membrane</keyword>
<sequence>MYAILCLITFFLFIRSDRQEDKYNQDVLEAKAIVLEVDDSDVVKSGISAIGYQTLQVRIIDGTYKGEKLSVSNPLMGKLDYDNYYKVKDKVIIALKTDTEGHIIDAKAVELYRQNYMLIVFIIFVILLVWYARDIGVKALFSFVFTILILWKLLIPLLLEGKNPMVIASLTLVLLSAVILFSVAGFTRKGVSAFLGTLCGLLITLFLTMIIGDKLGLRGMTAPYAETIVFSGYFHLDMRSIFYVAVIIGSSGAAMDIAMDVASACWEIKEKKPDISRKELIRSGFNVGRDVIGTMTTTLLLAYSGGYLTLLMLFQIRESSFSRIINMKIIAAEIMRTLVGSIGLVLVAPITALVAGLIMVKDTQPKQLDI</sequence>
<name>A0A8J8SJT8_9FIRM</name>
<organism evidence="2 3">
    <name type="scientific">Vallitalea pronyensis</name>
    <dbReference type="NCBI Taxonomy" id="1348613"/>
    <lineage>
        <taxon>Bacteria</taxon>
        <taxon>Bacillati</taxon>
        <taxon>Bacillota</taxon>
        <taxon>Clostridia</taxon>
        <taxon>Lachnospirales</taxon>
        <taxon>Vallitaleaceae</taxon>
        <taxon>Vallitalea</taxon>
    </lineage>
</organism>
<gene>
    <name evidence="2" type="ORF">HZI73_25840</name>
</gene>
<dbReference type="Pfam" id="PF07907">
    <property type="entry name" value="YibE_F"/>
    <property type="match status" value="1"/>
</dbReference>
<reference evidence="2" key="1">
    <citation type="submission" date="2020-07" db="EMBL/GenBank/DDBJ databases">
        <title>Vallitalea pronyensis genome.</title>
        <authorList>
            <person name="Postec A."/>
        </authorList>
    </citation>
    <scope>NUCLEOTIDE SEQUENCE</scope>
    <source>
        <strain evidence="2">FatNI3</strain>
    </source>
</reference>
<keyword evidence="3" id="KW-1185">Reference proteome</keyword>
<dbReference type="PANTHER" id="PTHR41771">
    <property type="entry name" value="MEMBRANE PROTEIN-RELATED"/>
    <property type="match status" value="1"/>
</dbReference>
<evidence type="ECO:0000313" key="2">
    <source>
        <dbReference type="EMBL" id="QUI25874.1"/>
    </source>
</evidence>
<evidence type="ECO:0000313" key="3">
    <source>
        <dbReference type="Proteomes" id="UP000683246"/>
    </source>
</evidence>
<keyword evidence="1" id="KW-0812">Transmembrane</keyword>
<dbReference type="EMBL" id="CP058649">
    <property type="protein sequence ID" value="QUI25874.1"/>
    <property type="molecule type" value="Genomic_DNA"/>
</dbReference>
<feature type="transmembrane region" description="Helical" evidence="1">
    <location>
        <begin position="193"/>
        <end position="211"/>
    </location>
</feature>
<keyword evidence="1" id="KW-1133">Transmembrane helix</keyword>
<accession>A0A8J8SJT8</accession>
<feature type="transmembrane region" description="Helical" evidence="1">
    <location>
        <begin position="334"/>
        <end position="360"/>
    </location>
</feature>
<feature type="transmembrane region" description="Helical" evidence="1">
    <location>
        <begin position="115"/>
        <end position="132"/>
    </location>
</feature>
<proteinExistence type="predicted"/>
<feature type="transmembrane region" description="Helical" evidence="1">
    <location>
        <begin position="165"/>
        <end position="186"/>
    </location>
</feature>
<dbReference type="PANTHER" id="PTHR41771:SF1">
    <property type="entry name" value="MEMBRANE PROTEIN"/>
    <property type="match status" value="1"/>
</dbReference>
<dbReference type="AlphaFoldDB" id="A0A8J8SJT8"/>
<protein>
    <submittedName>
        <fullName evidence="2">YibE/F family protein</fullName>
    </submittedName>
</protein>
<feature type="transmembrane region" description="Helical" evidence="1">
    <location>
        <begin position="287"/>
        <end position="314"/>
    </location>
</feature>
<dbReference type="Proteomes" id="UP000683246">
    <property type="component" value="Chromosome"/>
</dbReference>